<dbReference type="AlphaFoldDB" id="A0A0N9VZC9"/>
<dbReference type="KEGG" id="aei:AOY20_08380"/>
<feature type="binding site" evidence="4">
    <location>
        <begin position="133"/>
        <end position="141"/>
    </location>
    <ligand>
        <name>ATP</name>
        <dbReference type="ChEBI" id="CHEBI:30616"/>
    </ligand>
</feature>
<proteinExistence type="inferred from homology"/>
<keyword evidence="5" id="KW-0460">Magnesium</keyword>
<dbReference type="NCBIfam" id="TIGR02727">
    <property type="entry name" value="MTHFS_bact"/>
    <property type="match status" value="1"/>
</dbReference>
<dbReference type="InterPro" id="IPR002698">
    <property type="entry name" value="FTHF_cligase"/>
</dbReference>
<name>A0A0N9VZC9_9GAMM</name>
<dbReference type="EC" id="6.3.3.2" evidence="5"/>
<dbReference type="PIRSF" id="PIRSF006806">
    <property type="entry name" value="FTHF_cligase"/>
    <property type="match status" value="1"/>
</dbReference>
<sequence>MQDLRRQLRKQRRQLNHFQQQQSEKQVFHRLIRSPKFQSAQHIGMYLHAFGEIQTKLIIDYALSKHKKIYLPMICNMNQHLVWVRISRNQYQNKRFSMHRLGMQEPMQSRGLHVSKLDLLLMPLLACDYSGTRLGMGGGFYDRTLASAKFKPYRLGLAHTFQLTNIPILRKKWDQPLDELTTPTKSLRFKR</sequence>
<keyword evidence="6" id="KW-0436">Ligase</keyword>
<comment type="similarity">
    <text evidence="1 5">Belongs to the 5-formyltetrahydrofolate cyclo-ligase family.</text>
</comment>
<feature type="binding site" evidence="4">
    <location>
        <position position="52"/>
    </location>
    <ligand>
        <name>substrate</name>
    </ligand>
</feature>
<dbReference type="GO" id="GO:0030272">
    <property type="term" value="F:5-formyltetrahydrofolate cyclo-ligase activity"/>
    <property type="evidence" value="ECO:0007669"/>
    <property type="project" value="UniProtKB-EC"/>
</dbReference>
<evidence type="ECO:0000313" key="6">
    <source>
        <dbReference type="EMBL" id="ALH95540.1"/>
    </source>
</evidence>
<dbReference type="InterPro" id="IPR024185">
    <property type="entry name" value="FTHF_cligase-like_sf"/>
</dbReference>
<dbReference type="GO" id="GO:0046872">
    <property type="term" value="F:metal ion binding"/>
    <property type="evidence" value="ECO:0007669"/>
    <property type="project" value="UniProtKB-KW"/>
</dbReference>
<evidence type="ECO:0000313" key="7">
    <source>
        <dbReference type="Proteomes" id="UP000064939"/>
    </source>
</evidence>
<comment type="catalytic activity">
    <reaction evidence="5">
        <text>(6S)-5-formyl-5,6,7,8-tetrahydrofolate + ATP = (6R)-5,10-methenyltetrahydrofolate + ADP + phosphate</text>
        <dbReference type="Rhea" id="RHEA:10488"/>
        <dbReference type="ChEBI" id="CHEBI:30616"/>
        <dbReference type="ChEBI" id="CHEBI:43474"/>
        <dbReference type="ChEBI" id="CHEBI:57455"/>
        <dbReference type="ChEBI" id="CHEBI:57457"/>
        <dbReference type="ChEBI" id="CHEBI:456216"/>
        <dbReference type="EC" id="6.3.3.2"/>
    </reaction>
</comment>
<evidence type="ECO:0000256" key="2">
    <source>
        <dbReference type="ARBA" id="ARBA00022741"/>
    </source>
</evidence>
<keyword evidence="2 4" id="KW-0547">Nucleotide-binding</keyword>
<dbReference type="OrthoDB" id="9801938at2"/>
<dbReference type="SUPFAM" id="SSF100950">
    <property type="entry name" value="NagB/RpiA/CoA transferase-like"/>
    <property type="match status" value="1"/>
</dbReference>
<dbReference type="InterPro" id="IPR037171">
    <property type="entry name" value="NagB/RpiA_transferase-like"/>
</dbReference>
<dbReference type="Gene3D" id="3.40.50.10420">
    <property type="entry name" value="NagB/RpiA/CoA transferase-like"/>
    <property type="match status" value="1"/>
</dbReference>
<keyword evidence="5" id="KW-0479">Metal-binding</keyword>
<keyword evidence="3 4" id="KW-0067">ATP-binding</keyword>
<accession>A0A0N9VZC9</accession>
<protein>
    <recommendedName>
        <fullName evidence="5">5-formyltetrahydrofolate cyclo-ligase</fullName>
        <ecNumber evidence="5">6.3.3.2</ecNumber>
    </recommendedName>
</protein>
<dbReference type="GO" id="GO:0005524">
    <property type="term" value="F:ATP binding"/>
    <property type="evidence" value="ECO:0007669"/>
    <property type="project" value="UniProtKB-KW"/>
</dbReference>
<gene>
    <name evidence="6" type="ORF">AOY20_08380</name>
</gene>
<dbReference type="PANTHER" id="PTHR23407">
    <property type="entry name" value="ATPASE INHIBITOR/5-FORMYLTETRAHYDROFOLATE CYCLO-LIGASE"/>
    <property type="match status" value="1"/>
</dbReference>
<dbReference type="EMBL" id="CP012808">
    <property type="protein sequence ID" value="ALH95540.1"/>
    <property type="molecule type" value="Genomic_DNA"/>
</dbReference>
<dbReference type="RefSeq" id="WP_054581432.1">
    <property type="nucleotide sequence ID" value="NZ_CP012808.1"/>
</dbReference>
<evidence type="ECO:0000256" key="5">
    <source>
        <dbReference type="RuleBase" id="RU361279"/>
    </source>
</evidence>
<dbReference type="PANTHER" id="PTHR23407:SF1">
    <property type="entry name" value="5-FORMYLTETRAHYDROFOLATE CYCLO-LIGASE"/>
    <property type="match status" value="1"/>
</dbReference>
<keyword evidence="7" id="KW-1185">Reference proteome</keyword>
<dbReference type="GO" id="GO:0035999">
    <property type="term" value="P:tetrahydrofolate interconversion"/>
    <property type="evidence" value="ECO:0007669"/>
    <property type="project" value="TreeGrafter"/>
</dbReference>
<evidence type="ECO:0000256" key="1">
    <source>
        <dbReference type="ARBA" id="ARBA00010638"/>
    </source>
</evidence>
<feature type="binding site" evidence="4">
    <location>
        <position position="47"/>
    </location>
    <ligand>
        <name>substrate</name>
    </ligand>
</feature>
<reference evidence="6 7" key="1">
    <citation type="journal article" date="2015" name="Int. J. Syst. Evol. Microbiol.">
        <title>Acinetobacter equi sp. nov. isolated from horse faeces.</title>
        <authorList>
            <person name="Poppel M.T."/>
            <person name="Skiebe E."/>
            <person name="Laue M."/>
            <person name="Bergmann H."/>
            <person name="Ebersberger I."/>
            <person name="Garn T."/>
            <person name="Fruth A."/>
            <person name="Baumgardt S."/>
            <person name="Busse H.J."/>
            <person name="Wilharm G."/>
        </authorList>
    </citation>
    <scope>NUCLEOTIDE SEQUENCE [LARGE SCALE GENOMIC DNA]</scope>
    <source>
        <strain evidence="6 7">114</strain>
    </source>
</reference>
<dbReference type="Pfam" id="PF01812">
    <property type="entry name" value="5-FTHF_cyc-lig"/>
    <property type="match status" value="1"/>
</dbReference>
<dbReference type="STRING" id="1324350.AOY20_08380"/>
<comment type="cofactor">
    <cofactor evidence="5">
        <name>Mg(2+)</name>
        <dbReference type="ChEBI" id="CHEBI:18420"/>
    </cofactor>
</comment>
<evidence type="ECO:0000256" key="3">
    <source>
        <dbReference type="ARBA" id="ARBA00022840"/>
    </source>
</evidence>
<dbReference type="GO" id="GO:0009396">
    <property type="term" value="P:folic acid-containing compound biosynthetic process"/>
    <property type="evidence" value="ECO:0007669"/>
    <property type="project" value="TreeGrafter"/>
</dbReference>
<dbReference type="Proteomes" id="UP000064939">
    <property type="component" value="Chromosome"/>
</dbReference>
<organism evidence="6 7">
    <name type="scientific">Acinetobacter equi</name>
    <dbReference type="NCBI Taxonomy" id="1324350"/>
    <lineage>
        <taxon>Bacteria</taxon>
        <taxon>Pseudomonadati</taxon>
        <taxon>Pseudomonadota</taxon>
        <taxon>Gammaproteobacteria</taxon>
        <taxon>Moraxellales</taxon>
        <taxon>Moraxellaceae</taxon>
        <taxon>Acinetobacter</taxon>
    </lineage>
</organism>
<evidence type="ECO:0000256" key="4">
    <source>
        <dbReference type="PIRSR" id="PIRSR006806-1"/>
    </source>
</evidence>